<dbReference type="EMBL" id="SOZE01000038">
    <property type="protein sequence ID" value="TFF33816.1"/>
    <property type="molecule type" value="Genomic_DNA"/>
</dbReference>
<organism evidence="2 3">
    <name type="scientific">Mucilaginibacter psychrotolerans</name>
    <dbReference type="NCBI Taxonomy" id="1524096"/>
    <lineage>
        <taxon>Bacteria</taxon>
        <taxon>Pseudomonadati</taxon>
        <taxon>Bacteroidota</taxon>
        <taxon>Sphingobacteriia</taxon>
        <taxon>Sphingobacteriales</taxon>
        <taxon>Sphingobacteriaceae</taxon>
        <taxon>Mucilaginibacter</taxon>
    </lineage>
</organism>
<dbReference type="OrthoDB" id="1442355at2"/>
<protein>
    <submittedName>
        <fullName evidence="2">Uncharacterized protein</fullName>
    </submittedName>
</protein>
<keyword evidence="1" id="KW-0732">Signal</keyword>
<accession>A0A4Y8S509</accession>
<dbReference type="PROSITE" id="PS51257">
    <property type="entry name" value="PROKAR_LIPOPROTEIN"/>
    <property type="match status" value="1"/>
</dbReference>
<proteinExistence type="predicted"/>
<comment type="caution">
    <text evidence="2">The sequence shown here is derived from an EMBL/GenBank/DDBJ whole genome shotgun (WGS) entry which is preliminary data.</text>
</comment>
<evidence type="ECO:0000313" key="3">
    <source>
        <dbReference type="Proteomes" id="UP000297540"/>
    </source>
</evidence>
<gene>
    <name evidence="2" type="ORF">E2R66_24095</name>
</gene>
<sequence>MKLIAKNTFMLALSVVALLSACTKTEGTGPTVAKYTSPKGTTINLTTSNWYVTRFTTGGGGAVNLKLEGTTNADKIILKTHGDGLISDNELPLTTGKKFSTDAGISFTATSVPAGNFTASTQLIAYKGSDVFVVDLVSGELHY</sequence>
<reference evidence="2 3" key="1">
    <citation type="journal article" date="2017" name="Int. J. Syst. Evol. Microbiol.">
        <title>Mucilaginibacterpsychrotolerans sp. nov., isolated from peatlands.</title>
        <authorList>
            <person name="Deng Y."/>
            <person name="Shen L."/>
            <person name="Xu B."/>
            <person name="Liu Y."/>
            <person name="Gu Z."/>
            <person name="Liu H."/>
            <person name="Zhou Y."/>
        </authorList>
    </citation>
    <scope>NUCLEOTIDE SEQUENCE [LARGE SCALE GENOMIC DNA]</scope>
    <source>
        <strain evidence="2 3">NH7-4</strain>
    </source>
</reference>
<keyword evidence="3" id="KW-1185">Reference proteome</keyword>
<name>A0A4Y8S509_9SPHI</name>
<feature type="signal peptide" evidence="1">
    <location>
        <begin position="1"/>
        <end position="21"/>
    </location>
</feature>
<evidence type="ECO:0000313" key="2">
    <source>
        <dbReference type="EMBL" id="TFF33816.1"/>
    </source>
</evidence>
<evidence type="ECO:0000256" key="1">
    <source>
        <dbReference type="SAM" id="SignalP"/>
    </source>
</evidence>
<feature type="chain" id="PRO_5021372282" evidence="1">
    <location>
        <begin position="22"/>
        <end position="143"/>
    </location>
</feature>
<dbReference type="Proteomes" id="UP000297540">
    <property type="component" value="Unassembled WGS sequence"/>
</dbReference>
<dbReference type="AlphaFoldDB" id="A0A4Y8S509"/>
<dbReference type="RefSeq" id="WP_133235786.1">
    <property type="nucleotide sequence ID" value="NZ_SOZE01000038.1"/>
</dbReference>